<protein>
    <submittedName>
        <fullName evidence="1">Uncharacterized protein</fullName>
    </submittedName>
</protein>
<proteinExistence type="predicted"/>
<organism evidence="1 2">
    <name type="scientific">Larinioides sclopetarius</name>
    <dbReference type="NCBI Taxonomy" id="280406"/>
    <lineage>
        <taxon>Eukaryota</taxon>
        <taxon>Metazoa</taxon>
        <taxon>Ecdysozoa</taxon>
        <taxon>Arthropoda</taxon>
        <taxon>Chelicerata</taxon>
        <taxon>Arachnida</taxon>
        <taxon>Araneae</taxon>
        <taxon>Araneomorphae</taxon>
        <taxon>Entelegynae</taxon>
        <taxon>Araneoidea</taxon>
        <taxon>Araneidae</taxon>
        <taxon>Larinioides</taxon>
    </lineage>
</organism>
<sequence length="66" mass="6838">MQGSLLTAPAAMHGSLLTVTPAVHGSLLPEATTILRSGSRGPRRRIASSLLSSRTGICFLSCGSWT</sequence>
<keyword evidence="2" id="KW-1185">Reference proteome</keyword>
<reference evidence="1 2" key="1">
    <citation type="submission" date="2024-04" db="EMBL/GenBank/DDBJ databases">
        <authorList>
            <person name="Rising A."/>
            <person name="Reimegard J."/>
            <person name="Sonavane S."/>
            <person name="Akerstrom W."/>
            <person name="Nylinder S."/>
            <person name="Hedman E."/>
            <person name="Kallberg Y."/>
        </authorList>
    </citation>
    <scope>NUCLEOTIDE SEQUENCE [LARGE SCALE GENOMIC DNA]</scope>
</reference>
<comment type="caution">
    <text evidence="1">The sequence shown here is derived from an EMBL/GenBank/DDBJ whole genome shotgun (WGS) entry which is preliminary data.</text>
</comment>
<gene>
    <name evidence="1" type="ORF">LARSCL_LOCUS7504</name>
</gene>
<dbReference type="EMBL" id="CAXIEN010000077">
    <property type="protein sequence ID" value="CAL1274514.1"/>
    <property type="molecule type" value="Genomic_DNA"/>
</dbReference>
<evidence type="ECO:0000313" key="1">
    <source>
        <dbReference type="EMBL" id="CAL1274514.1"/>
    </source>
</evidence>
<dbReference type="AlphaFoldDB" id="A0AAV1ZRY8"/>
<evidence type="ECO:0000313" key="2">
    <source>
        <dbReference type="Proteomes" id="UP001497382"/>
    </source>
</evidence>
<name>A0AAV1ZRY8_9ARAC</name>
<accession>A0AAV1ZRY8</accession>
<dbReference type="Proteomes" id="UP001497382">
    <property type="component" value="Unassembled WGS sequence"/>
</dbReference>